<sequence length="200" mass="23489">MDPNVQETFQKSIVQILCLMTVDFPCHDRATVLVQSKNKDGQEHGNEKSRDEVKTYLDGRYICGPEAAHRIFGFDIHHRSMSVERLLFHLENEKPVTFKATDNLKNVCKEAAQKNSKLEAFFQLCRDNADARKYTYQEIPEHFVWHSDVGEWRPRKRGRQVGRLNSSHYAAGELWYFRMLLSRIPGPTCYEDLRLLWNKN</sequence>
<evidence type="ECO:0000313" key="2">
    <source>
        <dbReference type="Proteomes" id="UP001237642"/>
    </source>
</evidence>
<reference evidence="1" key="2">
    <citation type="submission" date="2023-05" db="EMBL/GenBank/DDBJ databases">
        <authorList>
            <person name="Schelkunov M.I."/>
        </authorList>
    </citation>
    <scope>NUCLEOTIDE SEQUENCE</scope>
    <source>
        <strain evidence="1">Hsosn_3</strain>
        <tissue evidence="1">Leaf</tissue>
    </source>
</reference>
<gene>
    <name evidence="1" type="ORF">POM88_012583</name>
</gene>
<evidence type="ECO:0000313" key="1">
    <source>
        <dbReference type="EMBL" id="KAK1393527.1"/>
    </source>
</evidence>
<protein>
    <submittedName>
        <fullName evidence="1">Uncharacterized protein</fullName>
    </submittedName>
</protein>
<reference evidence="1" key="1">
    <citation type="submission" date="2023-02" db="EMBL/GenBank/DDBJ databases">
        <title>Genome of toxic invasive species Heracleum sosnowskyi carries increased number of genes despite the absence of recent whole-genome duplications.</title>
        <authorList>
            <person name="Schelkunov M."/>
            <person name="Shtratnikova V."/>
            <person name="Makarenko M."/>
            <person name="Klepikova A."/>
            <person name="Omelchenko D."/>
            <person name="Novikova G."/>
            <person name="Obukhova E."/>
            <person name="Bogdanov V."/>
            <person name="Penin A."/>
            <person name="Logacheva M."/>
        </authorList>
    </citation>
    <scope>NUCLEOTIDE SEQUENCE</scope>
    <source>
        <strain evidence="1">Hsosn_3</strain>
        <tissue evidence="1">Leaf</tissue>
    </source>
</reference>
<proteinExistence type="predicted"/>
<comment type="caution">
    <text evidence="1">The sequence shown here is derived from an EMBL/GenBank/DDBJ whole genome shotgun (WGS) entry which is preliminary data.</text>
</comment>
<name>A0AAD8N2L7_9APIA</name>
<dbReference type="EMBL" id="JAUIZM010000003">
    <property type="protein sequence ID" value="KAK1393527.1"/>
    <property type="molecule type" value="Genomic_DNA"/>
</dbReference>
<keyword evidence="2" id="KW-1185">Reference proteome</keyword>
<accession>A0AAD8N2L7</accession>
<dbReference type="AlphaFoldDB" id="A0AAD8N2L7"/>
<dbReference type="Proteomes" id="UP001237642">
    <property type="component" value="Unassembled WGS sequence"/>
</dbReference>
<organism evidence="1 2">
    <name type="scientific">Heracleum sosnowskyi</name>
    <dbReference type="NCBI Taxonomy" id="360622"/>
    <lineage>
        <taxon>Eukaryota</taxon>
        <taxon>Viridiplantae</taxon>
        <taxon>Streptophyta</taxon>
        <taxon>Embryophyta</taxon>
        <taxon>Tracheophyta</taxon>
        <taxon>Spermatophyta</taxon>
        <taxon>Magnoliopsida</taxon>
        <taxon>eudicotyledons</taxon>
        <taxon>Gunneridae</taxon>
        <taxon>Pentapetalae</taxon>
        <taxon>asterids</taxon>
        <taxon>campanulids</taxon>
        <taxon>Apiales</taxon>
        <taxon>Apiaceae</taxon>
        <taxon>Apioideae</taxon>
        <taxon>apioid superclade</taxon>
        <taxon>Tordylieae</taxon>
        <taxon>Tordyliinae</taxon>
        <taxon>Heracleum</taxon>
    </lineage>
</organism>